<evidence type="ECO:0000313" key="11">
    <source>
        <dbReference type="EMBL" id="SDG95188.1"/>
    </source>
</evidence>
<evidence type="ECO:0000259" key="10">
    <source>
        <dbReference type="PROSITE" id="PS51779"/>
    </source>
</evidence>
<dbReference type="GO" id="GO:0032153">
    <property type="term" value="C:cell division site"/>
    <property type="evidence" value="ECO:0007669"/>
    <property type="project" value="UniProtKB-UniRule"/>
</dbReference>
<evidence type="ECO:0000256" key="2">
    <source>
        <dbReference type="ARBA" id="ARBA00022475"/>
    </source>
</evidence>
<dbReference type="Pfam" id="PF03799">
    <property type="entry name" value="FtsQ_DivIB_C"/>
    <property type="match status" value="1"/>
</dbReference>
<dbReference type="Gene3D" id="3.10.20.310">
    <property type="entry name" value="membrane protein fhac"/>
    <property type="match status" value="1"/>
</dbReference>
<keyword evidence="4 8" id="KW-0812">Transmembrane</keyword>
<comment type="similarity">
    <text evidence="8">Belongs to the FtsQ/DivIB family. DivIB subfamily.</text>
</comment>
<evidence type="ECO:0000256" key="4">
    <source>
        <dbReference type="ARBA" id="ARBA00022692"/>
    </source>
</evidence>
<dbReference type="GO" id="GO:0005886">
    <property type="term" value="C:plasma membrane"/>
    <property type="evidence" value="ECO:0007669"/>
    <property type="project" value="UniProtKB-SubCell"/>
</dbReference>
<evidence type="ECO:0000256" key="3">
    <source>
        <dbReference type="ARBA" id="ARBA00022618"/>
    </source>
</evidence>
<dbReference type="InterPro" id="IPR026580">
    <property type="entry name" value="DivIB"/>
</dbReference>
<feature type="domain" description="POTRA" evidence="10">
    <location>
        <begin position="50"/>
        <end position="118"/>
    </location>
</feature>
<protein>
    <recommendedName>
        <fullName evidence="8">Cell division protein DivIB</fullName>
    </recommendedName>
</protein>
<dbReference type="PANTHER" id="PTHR37820">
    <property type="entry name" value="CELL DIVISION PROTEIN DIVIB"/>
    <property type="match status" value="1"/>
</dbReference>
<keyword evidence="5 8" id="KW-1133">Transmembrane helix</keyword>
<dbReference type="InterPro" id="IPR005548">
    <property type="entry name" value="Cell_div_FtsQ/DivIB_C"/>
</dbReference>
<keyword evidence="7 8" id="KW-0131">Cell cycle</keyword>
<dbReference type="HAMAP" id="MF_00912">
    <property type="entry name" value="DivIB"/>
    <property type="match status" value="1"/>
</dbReference>
<evidence type="ECO:0000256" key="9">
    <source>
        <dbReference type="SAM" id="MobiDB-lite"/>
    </source>
</evidence>
<dbReference type="Proteomes" id="UP000199163">
    <property type="component" value="Unassembled WGS sequence"/>
</dbReference>
<dbReference type="RefSeq" id="WP_175487317.1">
    <property type="nucleotide sequence ID" value="NZ_FNDK01000001.1"/>
</dbReference>
<sequence>MADKKVVTIDDKIPGLKEKRKKRSNRRLLVYLSIFFLLILLVIYFQSPLSHVRNIDVAGNIHTDNTQIIRTSGVEEGVSLWDVDRDDAKENIEKLAEIKEVTVKRKLPSTIQINVVEHQRIAYVSAGGDQYIPILKNGKVLLENKVDILPADAPVLYGFEEGPVLQKFAEQLSQLGNGITNRISEIHFKEEELVTLYMNDGIEVESVVANFAEYMSAYPSVAAEIDPDIPGVLHMKMTPYFEADQPEEESEEESIEEDGEAAMDNSGSEEVERE</sequence>
<dbReference type="InterPro" id="IPR034746">
    <property type="entry name" value="POTRA"/>
</dbReference>
<name>A0A1G7YF70_9BACI</name>
<dbReference type="STRING" id="568899.SAMN05192534_101121"/>
<evidence type="ECO:0000256" key="6">
    <source>
        <dbReference type="ARBA" id="ARBA00023136"/>
    </source>
</evidence>
<dbReference type="EMBL" id="FNDK01000001">
    <property type="protein sequence ID" value="SDG95188.1"/>
    <property type="molecule type" value="Genomic_DNA"/>
</dbReference>
<gene>
    <name evidence="8" type="primary">divIB</name>
    <name evidence="11" type="ORF">SAMN05192534_101121</name>
</gene>
<keyword evidence="12" id="KW-1185">Reference proteome</keyword>
<keyword evidence="3 8" id="KW-0132">Cell division</keyword>
<comment type="subcellular location">
    <subcellularLocation>
        <location evidence="8">Cell membrane</location>
        <topology evidence="8">Single-pass type II membrane protein</topology>
    </subcellularLocation>
    <subcellularLocation>
        <location evidence="1">Membrane</location>
    </subcellularLocation>
    <text evidence="8">Localizes to the division septum.</text>
</comment>
<feature type="compositionally biased region" description="Acidic residues" evidence="9">
    <location>
        <begin position="244"/>
        <end position="274"/>
    </location>
</feature>
<feature type="transmembrane region" description="Helical" evidence="8">
    <location>
        <begin position="28"/>
        <end position="45"/>
    </location>
</feature>
<evidence type="ECO:0000313" key="12">
    <source>
        <dbReference type="Proteomes" id="UP000199163"/>
    </source>
</evidence>
<dbReference type="Gene3D" id="3.40.50.10960">
    <property type="match status" value="1"/>
</dbReference>
<keyword evidence="6 8" id="KW-0472">Membrane</keyword>
<evidence type="ECO:0000256" key="7">
    <source>
        <dbReference type="ARBA" id="ARBA00023306"/>
    </source>
</evidence>
<evidence type="ECO:0000256" key="8">
    <source>
        <dbReference type="HAMAP-Rule" id="MF_00912"/>
    </source>
</evidence>
<reference evidence="11 12" key="1">
    <citation type="submission" date="2016-10" db="EMBL/GenBank/DDBJ databases">
        <authorList>
            <person name="de Groot N.N."/>
        </authorList>
    </citation>
    <scope>NUCLEOTIDE SEQUENCE [LARGE SCALE GENOMIC DNA]</scope>
    <source>
        <strain evidence="11 12">DSM 21632</strain>
    </source>
</reference>
<keyword evidence="2 8" id="KW-1003">Cell membrane</keyword>
<evidence type="ECO:0000256" key="5">
    <source>
        <dbReference type="ARBA" id="ARBA00022989"/>
    </source>
</evidence>
<dbReference type="PANTHER" id="PTHR37820:SF1">
    <property type="entry name" value="CELL DIVISION PROTEIN FTSQ"/>
    <property type="match status" value="1"/>
</dbReference>
<feature type="region of interest" description="Disordered" evidence="9">
    <location>
        <begin position="241"/>
        <end position="274"/>
    </location>
</feature>
<dbReference type="AlphaFoldDB" id="A0A1G7YF70"/>
<dbReference type="PROSITE" id="PS51779">
    <property type="entry name" value="POTRA"/>
    <property type="match status" value="1"/>
</dbReference>
<proteinExistence type="inferred from homology"/>
<dbReference type="InterPro" id="IPR050487">
    <property type="entry name" value="FtsQ_DivIB"/>
</dbReference>
<dbReference type="Pfam" id="PF08478">
    <property type="entry name" value="POTRA_1"/>
    <property type="match status" value="1"/>
</dbReference>
<dbReference type="GO" id="GO:0043093">
    <property type="term" value="P:FtsZ-dependent cytokinesis"/>
    <property type="evidence" value="ECO:0007669"/>
    <property type="project" value="UniProtKB-UniRule"/>
</dbReference>
<accession>A0A1G7YF70</accession>
<comment type="function">
    <text evidence="8">Cell division protein that may be involved in stabilizing or promoting the assembly of the division complex.</text>
</comment>
<evidence type="ECO:0000256" key="1">
    <source>
        <dbReference type="ARBA" id="ARBA00004370"/>
    </source>
</evidence>
<dbReference type="InterPro" id="IPR013685">
    <property type="entry name" value="POTRA_FtsQ_type"/>
</dbReference>
<organism evidence="11 12">
    <name type="scientific">Alteribacillus persepolensis</name>
    <dbReference type="NCBI Taxonomy" id="568899"/>
    <lineage>
        <taxon>Bacteria</taxon>
        <taxon>Bacillati</taxon>
        <taxon>Bacillota</taxon>
        <taxon>Bacilli</taxon>
        <taxon>Bacillales</taxon>
        <taxon>Bacillaceae</taxon>
        <taxon>Alteribacillus</taxon>
    </lineage>
</organism>